<evidence type="ECO:0000256" key="3">
    <source>
        <dbReference type="ARBA" id="ARBA00022679"/>
    </source>
</evidence>
<keyword evidence="4" id="KW-0663">Pyridoxal phosphate</keyword>
<dbReference type="SUPFAM" id="SSF53383">
    <property type="entry name" value="PLP-dependent transferases"/>
    <property type="match status" value="1"/>
</dbReference>
<dbReference type="Gene3D" id="3.90.1150.10">
    <property type="entry name" value="Aspartate Aminotransferase, domain 1"/>
    <property type="match status" value="1"/>
</dbReference>
<dbReference type="PANTHER" id="PTHR42885:SF2">
    <property type="entry name" value="HISTIDINOL-PHOSPHATE AMINOTRANSFERASE"/>
    <property type="match status" value="1"/>
</dbReference>
<evidence type="ECO:0000256" key="1">
    <source>
        <dbReference type="ARBA" id="ARBA00001933"/>
    </source>
</evidence>
<dbReference type="CDD" id="cd00609">
    <property type="entry name" value="AAT_like"/>
    <property type="match status" value="1"/>
</dbReference>
<evidence type="ECO:0000256" key="2">
    <source>
        <dbReference type="ARBA" id="ARBA00022576"/>
    </source>
</evidence>
<dbReference type="InterPro" id="IPR015422">
    <property type="entry name" value="PyrdxlP-dep_Trfase_small"/>
</dbReference>
<protein>
    <submittedName>
        <fullName evidence="6">Pyridoxal phosphate-dependent aminotransferase</fullName>
        <ecNumber evidence="6">2.6.1.9</ecNumber>
    </submittedName>
</protein>
<name>A0ABW5WX44_9STAP</name>
<dbReference type="EC" id="2.6.1.9" evidence="6"/>
<dbReference type="RefSeq" id="WP_377773534.1">
    <property type="nucleotide sequence ID" value="NZ_JBHUOQ010000003.1"/>
</dbReference>
<organism evidence="6 7">
    <name type="scientific">Corticicoccus populi</name>
    <dbReference type="NCBI Taxonomy" id="1812821"/>
    <lineage>
        <taxon>Bacteria</taxon>
        <taxon>Bacillati</taxon>
        <taxon>Bacillota</taxon>
        <taxon>Bacilli</taxon>
        <taxon>Bacillales</taxon>
        <taxon>Staphylococcaceae</taxon>
        <taxon>Corticicoccus</taxon>
    </lineage>
</organism>
<dbReference type="PANTHER" id="PTHR42885">
    <property type="entry name" value="HISTIDINOL-PHOSPHATE AMINOTRANSFERASE-RELATED"/>
    <property type="match status" value="1"/>
</dbReference>
<evidence type="ECO:0000259" key="5">
    <source>
        <dbReference type="Pfam" id="PF00155"/>
    </source>
</evidence>
<dbReference type="InterPro" id="IPR015421">
    <property type="entry name" value="PyrdxlP-dep_Trfase_major"/>
</dbReference>
<dbReference type="Pfam" id="PF00155">
    <property type="entry name" value="Aminotran_1_2"/>
    <property type="match status" value="1"/>
</dbReference>
<proteinExistence type="predicted"/>
<dbReference type="GO" id="GO:0004400">
    <property type="term" value="F:histidinol-phosphate transaminase activity"/>
    <property type="evidence" value="ECO:0007669"/>
    <property type="project" value="UniProtKB-EC"/>
</dbReference>
<keyword evidence="3 6" id="KW-0808">Transferase</keyword>
<comment type="caution">
    <text evidence="6">The sequence shown here is derived from an EMBL/GenBank/DDBJ whole genome shotgun (WGS) entry which is preliminary data.</text>
</comment>
<gene>
    <name evidence="6" type="ORF">ACFSX4_08360</name>
</gene>
<accession>A0ABW5WX44</accession>
<keyword evidence="7" id="KW-1185">Reference proteome</keyword>
<dbReference type="Proteomes" id="UP001597519">
    <property type="component" value="Unassembled WGS sequence"/>
</dbReference>
<dbReference type="Gene3D" id="3.40.640.10">
    <property type="entry name" value="Type I PLP-dependent aspartate aminotransferase-like (Major domain)"/>
    <property type="match status" value="1"/>
</dbReference>
<evidence type="ECO:0000313" key="7">
    <source>
        <dbReference type="Proteomes" id="UP001597519"/>
    </source>
</evidence>
<evidence type="ECO:0000256" key="4">
    <source>
        <dbReference type="ARBA" id="ARBA00022898"/>
    </source>
</evidence>
<comment type="cofactor">
    <cofactor evidence="1">
        <name>pyridoxal 5'-phosphate</name>
        <dbReference type="ChEBI" id="CHEBI:597326"/>
    </cofactor>
</comment>
<dbReference type="EMBL" id="JBHUOQ010000003">
    <property type="protein sequence ID" value="MFD2830470.1"/>
    <property type="molecule type" value="Genomic_DNA"/>
</dbReference>
<keyword evidence="2 6" id="KW-0032">Aminotransferase</keyword>
<reference evidence="7" key="1">
    <citation type="journal article" date="2019" name="Int. J. Syst. Evol. Microbiol.">
        <title>The Global Catalogue of Microorganisms (GCM) 10K type strain sequencing project: providing services to taxonomists for standard genome sequencing and annotation.</title>
        <authorList>
            <consortium name="The Broad Institute Genomics Platform"/>
            <consortium name="The Broad Institute Genome Sequencing Center for Infectious Disease"/>
            <person name="Wu L."/>
            <person name="Ma J."/>
        </authorList>
    </citation>
    <scope>NUCLEOTIDE SEQUENCE [LARGE SCALE GENOMIC DNA]</scope>
    <source>
        <strain evidence="7">KCTC 33575</strain>
    </source>
</reference>
<feature type="domain" description="Aminotransferase class I/classII large" evidence="5">
    <location>
        <begin position="8"/>
        <end position="296"/>
    </location>
</feature>
<evidence type="ECO:0000313" key="6">
    <source>
        <dbReference type="EMBL" id="MFD2830470.1"/>
    </source>
</evidence>
<dbReference type="InterPro" id="IPR015424">
    <property type="entry name" value="PyrdxlP-dep_Trfase"/>
</dbReference>
<sequence>MIYMDRNTCPVIPLSEEDIISAVQNTALNLYPEDEYTTFIRLYAERYGLDAGTIELANGSDEWIQKIIMTLGKSGVMSLQPDFNMYQIYANQAGIRFYSIGSNADYSFDYDHILDEVRKVEPSVFFISNPHNPTGILFPDEFLNTLAEVLSEWNGYLVVDEAYVEFAPKKYSPVSENTLIIRTMSKMYGLAGLRIGILIAEGTAFDAVTRINHPYPVNSLSLNLGVQLLKNKDTLNTLIDYQKNSKKALEDSLSQAENLISIKKSYTNFIFTYGPQAESLALYLKDHGFTARIYEEPYLNNVVRYSIISLEDYPAFKQLITDWKESI</sequence>
<dbReference type="InterPro" id="IPR004839">
    <property type="entry name" value="Aminotransferase_I/II_large"/>
</dbReference>